<dbReference type="RefSeq" id="WP_205294726.1">
    <property type="nucleotide sequence ID" value="NZ_CP070368.1"/>
</dbReference>
<dbReference type="Proteomes" id="UP000663629">
    <property type="component" value="Chromosome 1"/>
</dbReference>
<accession>A0ABX7JHN4</accession>
<dbReference type="EMBL" id="CP070368">
    <property type="protein sequence ID" value="QRZ13742.1"/>
    <property type="molecule type" value="Genomic_DNA"/>
</dbReference>
<organism evidence="1 2">
    <name type="scientific">Paracoccus methylovorus</name>
    <dbReference type="NCBI Taxonomy" id="2812658"/>
    <lineage>
        <taxon>Bacteria</taxon>
        <taxon>Pseudomonadati</taxon>
        <taxon>Pseudomonadota</taxon>
        <taxon>Alphaproteobacteria</taxon>
        <taxon>Rhodobacterales</taxon>
        <taxon>Paracoccaceae</taxon>
        <taxon>Paracoccus</taxon>
    </lineage>
</organism>
<gene>
    <name evidence="1" type="ORF">JWJ88_03500</name>
</gene>
<name>A0ABX7JHN4_9RHOB</name>
<evidence type="ECO:0000313" key="1">
    <source>
        <dbReference type="EMBL" id="QRZ13742.1"/>
    </source>
</evidence>
<sequence>MTAIELDNIHRALELIDSQVALEVAQFGRRGFGLPILPLEIAARDIRRVLNANYRRGGAA</sequence>
<keyword evidence="2" id="KW-1185">Reference proteome</keyword>
<proteinExistence type="predicted"/>
<protein>
    <submittedName>
        <fullName evidence="1">Uncharacterized protein</fullName>
    </submittedName>
</protein>
<reference evidence="1 2" key="1">
    <citation type="submission" date="2021-02" db="EMBL/GenBank/DDBJ databases">
        <title>Paracoccus methylovroum sp.nov., a new methanol and methylamine utilizing methylotrophic denitrifer.</title>
        <authorList>
            <person name="Timsy T."/>
            <person name="Behrendt U."/>
            <person name="Ulrich A."/>
            <person name="Spanner T."/>
            <person name="Foesel B.U."/>
            <person name="Horn M.A."/>
            <person name="Kolb S."/>
        </authorList>
    </citation>
    <scope>NUCLEOTIDE SEQUENCE [LARGE SCALE GENOMIC DNA]</scope>
    <source>
        <strain evidence="1 2">H4-D09</strain>
    </source>
</reference>
<evidence type="ECO:0000313" key="2">
    <source>
        <dbReference type="Proteomes" id="UP000663629"/>
    </source>
</evidence>